<dbReference type="InterPro" id="IPR042036">
    <property type="entry name" value="RRP8_N"/>
</dbReference>
<comment type="similarity">
    <text evidence="2 8">Belongs to the methyltransferase superfamily. RRP8 family.</text>
</comment>
<reference evidence="9" key="1">
    <citation type="submission" date="2021-05" db="EMBL/GenBank/DDBJ databases">
        <title>Encephalitozoon hellem ATCC 50604 Complete Genome.</title>
        <authorList>
            <person name="Mascarenhas dos Santos A.C."/>
            <person name="Julian A.T."/>
            <person name="Pombert J.-F."/>
        </authorList>
    </citation>
    <scope>NUCLEOTIDE SEQUENCE</scope>
    <source>
        <strain evidence="9">ATCC 50604</strain>
    </source>
</reference>
<keyword evidence="6 8" id="KW-0949">S-adenosyl-L-methionine</keyword>
<dbReference type="EC" id="2.1.1.-" evidence="8"/>
<evidence type="ECO:0000256" key="6">
    <source>
        <dbReference type="ARBA" id="ARBA00022691"/>
    </source>
</evidence>
<dbReference type="Gene3D" id="1.10.10.2150">
    <property type="entry name" value="Ribosomal RNA-processing protein 8, N-terminal domain"/>
    <property type="match status" value="1"/>
</dbReference>
<keyword evidence="4 8" id="KW-0489">Methyltransferase</keyword>
<dbReference type="AlphaFoldDB" id="A0A9Q9CC52"/>
<dbReference type="InterPro" id="IPR029063">
    <property type="entry name" value="SAM-dependent_MTases_sf"/>
</dbReference>
<dbReference type="PANTHER" id="PTHR12787:SF0">
    <property type="entry name" value="RIBOSOMAL RNA-PROCESSING PROTEIN 8"/>
    <property type="match status" value="1"/>
</dbReference>
<evidence type="ECO:0000256" key="7">
    <source>
        <dbReference type="ARBA" id="ARBA00023242"/>
    </source>
</evidence>
<evidence type="ECO:0000313" key="10">
    <source>
        <dbReference type="Proteomes" id="UP001059546"/>
    </source>
</evidence>
<evidence type="ECO:0000256" key="2">
    <source>
        <dbReference type="ARBA" id="ARBA00006301"/>
    </source>
</evidence>
<evidence type="ECO:0000256" key="3">
    <source>
        <dbReference type="ARBA" id="ARBA00022552"/>
    </source>
</evidence>
<dbReference type="Pfam" id="PF05148">
    <property type="entry name" value="Methyltransf_8"/>
    <property type="match status" value="1"/>
</dbReference>
<name>A0A9Q9CC52_ENCHE</name>
<evidence type="ECO:0000256" key="8">
    <source>
        <dbReference type="RuleBase" id="RU365074"/>
    </source>
</evidence>
<keyword evidence="3 8" id="KW-0698">rRNA processing</keyword>
<keyword evidence="5 8" id="KW-0808">Transferase</keyword>
<comment type="function">
    <text evidence="8">S-adenosyl-L-methionine-dependent methyltransferase that specifically methylates the N(1) position of adenine in helix 25.1 in 25S rRNA. Required both for ribosomal 40S and 60S subunits biogenesis. Required for efficient pre-rRNA cleavage at site A2.</text>
</comment>
<keyword evidence="7 8" id="KW-0539">Nucleus</keyword>
<evidence type="ECO:0000313" key="9">
    <source>
        <dbReference type="EMBL" id="UTX44158.1"/>
    </source>
</evidence>
<dbReference type="GO" id="GO:0032259">
    <property type="term" value="P:methylation"/>
    <property type="evidence" value="ECO:0007669"/>
    <property type="project" value="UniProtKB-KW"/>
</dbReference>
<dbReference type="EMBL" id="CP075156">
    <property type="protein sequence ID" value="UTX44158.1"/>
    <property type="molecule type" value="Genomic_DNA"/>
</dbReference>
<evidence type="ECO:0000256" key="4">
    <source>
        <dbReference type="ARBA" id="ARBA00022603"/>
    </source>
</evidence>
<dbReference type="PANTHER" id="PTHR12787">
    <property type="entry name" value="RIBOSOMAL RNA-PROCESSING PROTEIN 8"/>
    <property type="match status" value="1"/>
</dbReference>
<evidence type="ECO:0000256" key="1">
    <source>
        <dbReference type="ARBA" id="ARBA00004604"/>
    </source>
</evidence>
<dbReference type="Proteomes" id="UP001059546">
    <property type="component" value="Chromosome X"/>
</dbReference>
<dbReference type="GO" id="GO:0005730">
    <property type="term" value="C:nucleolus"/>
    <property type="evidence" value="ECO:0007669"/>
    <property type="project" value="UniProtKB-SubCell"/>
</dbReference>
<sequence length="210" mass="24472">MSLEKKLMKRLEGGKFRMLNDRMYHGKGLKKKDLKLYHELYEEQVRRWPANPLDIIIEKIKERGGGMTIADIGCGEARIAEEFEDVISLDLHPSKKGIVKCDMSRRIPLDDKSVDIAVCCLSMMVENIAVPTKEVNRILKENGYWYVAEVKSRIPSIRHLEKKFETFGFETKQVDVSNAQFVIFVLKKVLDKSPKRLPQIKLMSWLYKKR</sequence>
<gene>
    <name evidence="9" type="ORF">GPU96_10g19480</name>
</gene>
<dbReference type="CDD" id="cd02440">
    <property type="entry name" value="AdoMet_MTases"/>
    <property type="match status" value="1"/>
</dbReference>
<comment type="subcellular location">
    <subcellularLocation>
        <location evidence="1 8">Nucleus</location>
        <location evidence="1 8">Nucleolus</location>
    </subcellularLocation>
</comment>
<dbReference type="GO" id="GO:0006364">
    <property type="term" value="P:rRNA processing"/>
    <property type="evidence" value="ECO:0007669"/>
    <property type="project" value="UniProtKB-UniRule"/>
</dbReference>
<protein>
    <recommendedName>
        <fullName evidence="8">Ribosomal RNA-processing protein 8</fullName>
        <ecNumber evidence="8">2.1.1.-</ecNumber>
    </recommendedName>
</protein>
<dbReference type="InterPro" id="IPR007823">
    <property type="entry name" value="RRP8"/>
</dbReference>
<proteinExistence type="inferred from homology"/>
<accession>A0A9Q9CC52</accession>
<organism evidence="9 10">
    <name type="scientific">Encephalitozoon hellem</name>
    <name type="common">Microsporidian parasite</name>
    <dbReference type="NCBI Taxonomy" id="27973"/>
    <lineage>
        <taxon>Eukaryota</taxon>
        <taxon>Fungi</taxon>
        <taxon>Fungi incertae sedis</taxon>
        <taxon>Microsporidia</taxon>
        <taxon>Unikaryonidae</taxon>
        <taxon>Encephalitozoon</taxon>
    </lineage>
</organism>
<dbReference type="GO" id="GO:0008168">
    <property type="term" value="F:methyltransferase activity"/>
    <property type="evidence" value="ECO:0007669"/>
    <property type="project" value="UniProtKB-KW"/>
</dbReference>
<dbReference type="SUPFAM" id="SSF53335">
    <property type="entry name" value="S-adenosyl-L-methionine-dependent methyltransferases"/>
    <property type="match status" value="1"/>
</dbReference>
<evidence type="ECO:0000256" key="5">
    <source>
        <dbReference type="ARBA" id="ARBA00022679"/>
    </source>
</evidence>
<dbReference type="Gene3D" id="3.40.50.150">
    <property type="entry name" value="Vaccinia Virus protein VP39"/>
    <property type="match status" value="1"/>
</dbReference>